<organism evidence="2 3">
    <name type="scientific">Microbacterium candidum</name>
    <dbReference type="NCBI Taxonomy" id="3041922"/>
    <lineage>
        <taxon>Bacteria</taxon>
        <taxon>Bacillati</taxon>
        <taxon>Actinomycetota</taxon>
        <taxon>Actinomycetes</taxon>
        <taxon>Micrococcales</taxon>
        <taxon>Microbacteriaceae</taxon>
        <taxon>Microbacterium</taxon>
    </lineage>
</organism>
<protein>
    <recommendedName>
        <fullName evidence="4">DUF4383 domain-containing protein</fullName>
    </recommendedName>
</protein>
<keyword evidence="1" id="KW-0812">Transmembrane</keyword>
<proteinExistence type="predicted"/>
<evidence type="ECO:0000313" key="2">
    <source>
        <dbReference type="EMBL" id="MDL9979596.1"/>
    </source>
</evidence>
<dbReference type="RefSeq" id="WP_286288532.1">
    <property type="nucleotide sequence ID" value="NZ_JASXSZ010000003.1"/>
</dbReference>
<feature type="transmembrane region" description="Helical" evidence="1">
    <location>
        <begin position="12"/>
        <end position="33"/>
    </location>
</feature>
<reference evidence="2 3" key="1">
    <citation type="submission" date="2023-06" db="EMBL/GenBank/DDBJ databases">
        <title>Microbacterium sp. nov., isolated from a waste landfill.</title>
        <authorList>
            <person name="Wen W."/>
        </authorList>
    </citation>
    <scope>NUCLEOTIDE SEQUENCE [LARGE SCALE GENOMIC DNA]</scope>
    <source>
        <strain evidence="2 3">ASV49</strain>
    </source>
</reference>
<keyword evidence="3" id="KW-1185">Reference proteome</keyword>
<gene>
    <name evidence="2" type="ORF">QSV35_09640</name>
</gene>
<comment type="caution">
    <text evidence="2">The sequence shown here is derived from an EMBL/GenBank/DDBJ whole genome shotgun (WGS) entry which is preliminary data.</text>
</comment>
<name>A0ABT7MYR9_9MICO</name>
<feature type="transmembrane region" description="Helical" evidence="1">
    <location>
        <begin position="53"/>
        <end position="84"/>
    </location>
</feature>
<keyword evidence="1" id="KW-0472">Membrane</keyword>
<evidence type="ECO:0008006" key="4">
    <source>
        <dbReference type="Google" id="ProtNLM"/>
    </source>
</evidence>
<evidence type="ECO:0000256" key="1">
    <source>
        <dbReference type="SAM" id="Phobius"/>
    </source>
</evidence>
<dbReference type="EMBL" id="JASXSZ010000003">
    <property type="protein sequence ID" value="MDL9979596.1"/>
    <property type="molecule type" value="Genomic_DNA"/>
</dbReference>
<accession>A0ABT7MYR9</accession>
<dbReference type="Proteomes" id="UP001235064">
    <property type="component" value="Unassembled WGS sequence"/>
</dbReference>
<feature type="transmembrane region" description="Helical" evidence="1">
    <location>
        <begin position="122"/>
        <end position="144"/>
    </location>
</feature>
<sequence length="160" mass="17369">MRDSGFRARTIGMLVLLGIQFAAGMFLNLFVVLPTTHPGSTGDEYFSRSFTSLVWALSLGGGIPLFLHAALGSLIFLLAIMVFAMALVQRASGWRWAWGLTALFTFGAFFNGMSFVDYGEDFSSAIMAGCWLGAVTSLVGGLIADGRRRERDARKRRATA</sequence>
<feature type="transmembrane region" description="Helical" evidence="1">
    <location>
        <begin position="96"/>
        <end position="116"/>
    </location>
</feature>
<keyword evidence="1" id="KW-1133">Transmembrane helix</keyword>
<evidence type="ECO:0000313" key="3">
    <source>
        <dbReference type="Proteomes" id="UP001235064"/>
    </source>
</evidence>